<proteinExistence type="predicted"/>
<dbReference type="GO" id="GO:0003913">
    <property type="term" value="F:DNA photolyase activity"/>
    <property type="evidence" value="ECO:0007669"/>
    <property type="project" value="TreeGrafter"/>
</dbReference>
<accession>A0AA96WTL1</accession>
<dbReference type="InterPro" id="IPR049539">
    <property type="entry name" value="SPL"/>
</dbReference>
<dbReference type="CDD" id="cd01335">
    <property type="entry name" value="Radical_SAM"/>
    <property type="match status" value="1"/>
</dbReference>
<dbReference type="SUPFAM" id="SSF102114">
    <property type="entry name" value="Radical SAM enzymes"/>
    <property type="match status" value="1"/>
</dbReference>
<organism evidence="1">
    <name type="scientific">Leptolyngbya sp. NK1-12</name>
    <dbReference type="NCBI Taxonomy" id="2547451"/>
    <lineage>
        <taxon>Bacteria</taxon>
        <taxon>Bacillati</taxon>
        <taxon>Cyanobacteriota</taxon>
        <taxon>Cyanophyceae</taxon>
        <taxon>Leptolyngbyales</taxon>
        <taxon>Leptolyngbyaceae</taxon>
        <taxon>Leptolyngbya group</taxon>
        <taxon>Leptolyngbya</taxon>
    </lineage>
</organism>
<dbReference type="Gene3D" id="3.40.50.12110">
    <property type="match status" value="1"/>
</dbReference>
<protein>
    <submittedName>
        <fullName evidence="1">Radical SAM protein</fullName>
    </submittedName>
</protein>
<dbReference type="Gene3D" id="3.80.30.30">
    <property type="match status" value="1"/>
</dbReference>
<dbReference type="PANTHER" id="PTHR37822">
    <property type="entry name" value="SPORE PHOTOPRODUCT LYASE-RELATED"/>
    <property type="match status" value="1"/>
</dbReference>
<dbReference type="EMBL" id="CP053586">
    <property type="protein sequence ID" value="WNZ22767.1"/>
    <property type="molecule type" value="Genomic_DNA"/>
</dbReference>
<dbReference type="AlphaFoldDB" id="A0AA96WTL1"/>
<dbReference type="InterPro" id="IPR058240">
    <property type="entry name" value="rSAM_sf"/>
</dbReference>
<evidence type="ECO:0000313" key="1">
    <source>
        <dbReference type="EMBL" id="WNZ22767.1"/>
    </source>
</evidence>
<name>A0AA96WTL1_9CYAN</name>
<dbReference type="PANTHER" id="PTHR37822:SF2">
    <property type="entry name" value="SPORE PHOTOPRODUCT LYASE"/>
    <property type="match status" value="1"/>
</dbReference>
<dbReference type="GO" id="GO:1904047">
    <property type="term" value="F:S-adenosyl-L-methionine binding"/>
    <property type="evidence" value="ECO:0007669"/>
    <property type="project" value="TreeGrafter"/>
</dbReference>
<gene>
    <name evidence="1" type="ORF">HJG54_07800</name>
</gene>
<dbReference type="GO" id="GO:0042601">
    <property type="term" value="C:endospore-forming forespore"/>
    <property type="evidence" value="ECO:0007669"/>
    <property type="project" value="TreeGrafter"/>
</dbReference>
<dbReference type="RefSeq" id="WP_316434304.1">
    <property type="nucleotide sequence ID" value="NZ_CP053586.1"/>
</dbReference>
<sequence>MRVSSPVTSGAQPRLWMPERVLVTPAALEEPWGQQILQRVEKLGLPIKKLSQNRLTGLRGEDERQTYSISKRTLAVVTAPASQMKLSPIPPSADWQFHIAEGCPAHCQYCYLAGSLQGPPVIRVYANLPQILQNLSKYDASGTPTSFEVSCYTDPLGIEHLTGSLAECIRYFGTREQGYLRWVSKFDAVDELLDLPHNSHTRCRVSVNAAPISKRMEGGTASVPARLQALRRLAQAGYPIGLVIAPIMPIEDWEEHYDQLFNQISEALDFDCDLTFELISHRFTPGSKQVLQSWYPNSQLDLDEQGRVIKRNKFGGIKYVYDGNTMKTLKRYFEQQIAHRLPSAEILYWT</sequence>
<dbReference type="GO" id="GO:0051539">
    <property type="term" value="F:4 iron, 4 sulfur cluster binding"/>
    <property type="evidence" value="ECO:0007669"/>
    <property type="project" value="TreeGrafter"/>
</dbReference>
<dbReference type="Pfam" id="PF20903">
    <property type="entry name" value="SPL"/>
    <property type="match status" value="1"/>
</dbReference>
<reference evidence="1" key="1">
    <citation type="submission" date="2020-05" db="EMBL/GenBank/DDBJ databases">
        <authorList>
            <person name="Zhu T."/>
            <person name="Keshari N."/>
            <person name="Lu X."/>
        </authorList>
    </citation>
    <scope>NUCLEOTIDE SEQUENCE</scope>
    <source>
        <strain evidence="1">NK1-12</strain>
    </source>
</reference>